<feature type="transmembrane region" description="Helical" evidence="1">
    <location>
        <begin position="7"/>
        <end position="28"/>
    </location>
</feature>
<dbReference type="HOGENOM" id="CLU_770503_0_0_1"/>
<feature type="transmembrane region" description="Helical" evidence="1">
    <location>
        <begin position="81"/>
        <end position="108"/>
    </location>
</feature>
<dbReference type="KEGG" id="tps:THAPSDRAFT_25523"/>
<gene>
    <name evidence="2" type="ORF">THAPSDRAFT_25523</name>
</gene>
<organism evidence="2 3">
    <name type="scientific">Thalassiosira pseudonana</name>
    <name type="common">Marine diatom</name>
    <name type="synonym">Cyclotella nana</name>
    <dbReference type="NCBI Taxonomy" id="35128"/>
    <lineage>
        <taxon>Eukaryota</taxon>
        <taxon>Sar</taxon>
        <taxon>Stramenopiles</taxon>
        <taxon>Ochrophyta</taxon>
        <taxon>Bacillariophyta</taxon>
        <taxon>Coscinodiscophyceae</taxon>
        <taxon>Thalassiosirophycidae</taxon>
        <taxon>Thalassiosirales</taxon>
        <taxon>Thalassiosiraceae</taxon>
        <taxon>Thalassiosira</taxon>
    </lineage>
</organism>
<keyword evidence="1" id="KW-1133">Transmembrane helix</keyword>
<dbReference type="InParanoid" id="B8LDN5"/>
<accession>B8LDN5</accession>
<evidence type="ECO:0000313" key="2">
    <source>
        <dbReference type="EMBL" id="EED86577.1"/>
    </source>
</evidence>
<dbReference type="AlphaFoldDB" id="B8LDN5"/>
<feature type="transmembrane region" description="Helical" evidence="1">
    <location>
        <begin position="296"/>
        <end position="319"/>
    </location>
</feature>
<dbReference type="EMBL" id="DS999420">
    <property type="protein sequence ID" value="EED86577.1"/>
    <property type="molecule type" value="Genomic_DNA"/>
</dbReference>
<dbReference type="Proteomes" id="UP000001449">
    <property type="component" value="Unassembled WGS sequence"/>
</dbReference>
<keyword evidence="1" id="KW-0472">Membrane</keyword>
<dbReference type="RefSeq" id="XP_002297109.1">
    <property type="nucleotide sequence ID" value="XM_002297073.1"/>
</dbReference>
<keyword evidence="1" id="KW-0812">Transmembrane</keyword>
<proteinExistence type="predicted"/>
<dbReference type="GeneID" id="7451814"/>
<name>B8LDN5_THAPS</name>
<reference evidence="2 3" key="1">
    <citation type="journal article" date="2004" name="Science">
        <title>The genome of the diatom Thalassiosira pseudonana: ecology, evolution, and metabolism.</title>
        <authorList>
            <person name="Armbrust E.V."/>
            <person name="Berges J.A."/>
            <person name="Bowler C."/>
            <person name="Green B.R."/>
            <person name="Martinez D."/>
            <person name="Putnam N.H."/>
            <person name="Zhou S."/>
            <person name="Allen A.E."/>
            <person name="Apt K.E."/>
            <person name="Bechner M."/>
            <person name="Brzezinski M.A."/>
            <person name="Chaal B.K."/>
            <person name="Chiovitti A."/>
            <person name="Davis A.K."/>
            <person name="Demarest M.S."/>
            <person name="Detter J.C."/>
            <person name="Glavina T."/>
            <person name="Goodstein D."/>
            <person name="Hadi M.Z."/>
            <person name="Hellsten U."/>
            <person name="Hildebrand M."/>
            <person name="Jenkins B.D."/>
            <person name="Jurka J."/>
            <person name="Kapitonov V.V."/>
            <person name="Kroger N."/>
            <person name="Lau W.W."/>
            <person name="Lane T.W."/>
            <person name="Larimer F.W."/>
            <person name="Lippmeier J.C."/>
            <person name="Lucas S."/>
            <person name="Medina M."/>
            <person name="Montsant A."/>
            <person name="Obornik M."/>
            <person name="Parker M.S."/>
            <person name="Palenik B."/>
            <person name="Pazour G.J."/>
            <person name="Richardson P.M."/>
            <person name="Rynearson T.A."/>
            <person name="Saito M.A."/>
            <person name="Schwartz D.C."/>
            <person name="Thamatrakoln K."/>
            <person name="Valentin K."/>
            <person name="Vardi A."/>
            <person name="Wilkerson F.P."/>
            <person name="Rokhsar D.S."/>
        </authorList>
    </citation>
    <scope>NUCLEOTIDE SEQUENCE [LARGE SCALE GENOMIC DNA]</scope>
    <source>
        <strain evidence="2 3">CCMP1335</strain>
    </source>
</reference>
<evidence type="ECO:0008006" key="4">
    <source>
        <dbReference type="Google" id="ProtNLM"/>
    </source>
</evidence>
<protein>
    <recommendedName>
        <fullName evidence="4">Transmembrane protein</fullName>
    </recommendedName>
</protein>
<feature type="transmembrane region" description="Helical" evidence="1">
    <location>
        <begin position="266"/>
        <end position="284"/>
    </location>
</feature>
<evidence type="ECO:0000256" key="1">
    <source>
        <dbReference type="SAM" id="Phobius"/>
    </source>
</evidence>
<reference evidence="2 3" key="2">
    <citation type="journal article" date="2008" name="Nature">
        <title>The Phaeodactylum genome reveals the evolutionary history of diatom genomes.</title>
        <authorList>
            <person name="Bowler C."/>
            <person name="Allen A.E."/>
            <person name="Badger J.H."/>
            <person name="Grimwood J."/>
            <person name="Jabbari K."/>
            <person name="Kuo A."/>
            <person name="Maheswari U."/>
            <person name="Martens C."/>
            <person name="Maumus F."/>
            <person name="Otillar R.P."/>
            <person name="Rayko E."/>
            <person name="Salamov A."/>
            <person name="Vandepoele K."/>
            <person name="Beszteri B."/>
            <person name="Gruber A."/>
            <person name="Heijde M."/>
            <person name="Katinka M."/>
            <person name="Mock T."/>
            <person name="Valentin K."/>
            <person name="Verret F."/>
            <person name="Berges J.A."/>
            <person name="Brownlee C."/>
            <person name="Cadoret J.P."/>
            <person name="Chiovitti A."/>
            <person name="Choi C.J."/>
            <person name="Coesel S."/>
            <person name="De Martino A."/>
            <person name="Detter J.C."/>
            <person name="Durkin C."/>
            <person name="Falciatore A."/>
            <person name="Fournet J."/>
            <person name="Haruta M."/>
            <person name="Huysman M.J."/>
            <person name="Jenkins B.D."/>
            <person name="Jiroutova K."/>
            <person name="Jorgensen R.E."/>
            <person name="Joubert Y."/>
            <person name="Kaplan A."/>
            <person name="Kroger N."/>
            <person name="Kroth P.G."/>
            <person name="La Roche J."/>
            <person name="Lindquist E."/>
            <person name="Lommer M."/>
            <person name="Martin-Jezequel V."/>
            <person name="Lopez P.J."/>
            <person name="Lucas S."/>
            <person name="Mangogna M."/>
            <person name="McGinnis K."/>
            <person name="Medlin L.K."/>
            <person name="Montsant A."/>
            <person name="Oudot-Le Secq M.P."/>
            <person name="Napoli C."/>
            <person name="Obornik M."/>
            <person name="Parker M.S."/>
            <person name="Petit J.L."/>
            <person name="Porcel B.M."/>
            <person name="Poulsen N."/>
            <person name="Robison M."/>
            <person name="Rychlewski L."/>
            <person name="Rynearson T.A."/>
            <person name="Schmutz J."/>
            <person name="Shapiro H."/>
            <person name="Siaut M."/>
            <person name="Stanley M."/>
            <person name="Sussman M.R."/>
            <person name="Taylor A.R."/>
            <person name="Vardi A."/>
            <person name="von Dassow P."/>
            <person name="Vyverman W."/>
            <person name="Willis A."/>
            <person name="Wyrwicz L.S."/>
            <person name="Rokhsar D.S."/>
            <person name="Weissenbach J."/>
            <person name="Armbrust E.V."/>
            <person name="Green B.R."/>
            <person name="Van de Peer Y."/>
            <person name="Grigoriev I.V."/>
        </authorList>
    </citation>
    <scope>NUCLEOTIDE SEQUENCE [LARGE SCALE GENOMIC DNA]</scope>
    <source>
        <strain evidence="2 3">CCMP1335</strain>
    </source>
</reference>
<evidence type="ECO:0000313" key="3">
    <source>
        <dbReference type="Proteomes" id="UP000001449"/>
    </source>
</evidence>
<feature type="transmembrane region" description="Helical" evidence="1">
    <location>
        <begin position="183"/>
        <end position="205"/>
    </location>
</feature>
<sequence>MWDLKCIASALCFTVSNILYVVHGILLMKQTSSSSSMDVSTSNTTETNHFYHSTSFNYTQWKSLDPTYIESQWTHRQEQRPILMCAALFGSLAWFWMVVPVVQSAWVLSRGGKRMVGTHVLLASLSVCGGIMELLARLLTVGTTNVANWLAKDFNLNNWTSDNDGTGWRVLEMIHMITNGMTLWVDAFETLAFFGITSVFFYSVAKEPKYRVKSSAMLEETIVGIELEGSDNSVSSAKPCSSPQPPAAAFAAVSLKVPCKPSFNKCFIYYGLVIGVFSLLDFIADVLRFVNWKVFGSLSMAMNILVGVFLLPIWLLCLARQLPLVTERFERSQRWAEIRSEGDDGERTSLVIKGGDVELS</sequence>
<dbReference type="PaxDb" id="35128-Thaps25523"/>
<feature type="transmembrane region" description="Helical" evidence="1">
    <location>
        <begin position="120"/>
        <end position="139"/>
    </location>
</feature>
<keyword evidence="3" id="KW-1185">Reference proteome</keyword>